<dbReference type="Gene3D" id="3.90.960.10">
    <property type="entry name" value="YbaK/aminoacyl-tRNA synthetase-associated domain"/>
    <property type="match status" value="1"/>
</dbReference>
<feature type="region of interest" description="Disordered" evidence="1">
    <location>
        <begin position="112"/>
        <end position="146"/>
    </location>
</feature>
<dbReference type="SUPFAM" id="SSF55826">
    <property type="entry name" value="YbaK/ProRS associated domain"/>
    <property type="match status" value="1"/>
</dbReference>
<protein>
    <recommendedName>
        <fullName evidence="2">Mut7-C RNAse domain-containing protein</fullName>
    </recommendedName>
</protein>
<feature type="compositionally biased region" description="Acidic residues" evidence="1">
    <location>
        <begin position="120"/>
        <end position="130"/>
    </location>
</feature>
<dbReference type="InterPro" id="IPR036754">
    <property type="entry name" value="YbaK/aa-tRNA-synt-asso_dom_sf"/>
</dbReference>
<sequence>MREEDAVVVPLSDWHAWGREREEEGAGRSESQAEMCRAVPCKTVVFSTKRGIPVACVLEDTEGVDRKKVGKVVGVAGRDLYLLSHSKCATVTGFSTSVISPIAQRWMEREHWRGASERGDGEDDESEGEGDSNKKEQGQGRERKNNTRGRCLLSTTLASDNYLCLGSGAVDQVLLVRGTALCRWFDYVMADVVRSSDQAGWVGERSEQSENHTETEWQLPLPDAASAGGEQQQRFIADSMLSRAAKWLRCSGVDVSSAEGMQPEERLEAALREKRVLLTRDRRVFERAHIAPVYFVVSNDPEEQFLDIVRSFRLSYSDDQLLARCSKCNAREYHLVSAEKAEELMQEQGMSRPPRMLHSIDEFYTCGGCGKVFWKGPKYESTRVMVEGLWRKAEADKQVGETGRGLST</sequence>
<name>A0A7S3CW61_9EUKA</name>
<dbReference type="GO" id="GO:0002161">
    <property type="term" value="F:aminoacyl-tRNA deacylase activity"/>
    <property type="evidence" value="ECO:0007669"/>
    <property type="project" value="InterPro"/>
</dbReference>
<feature type="compositionally biased region" description="Basic and acidic residues" evidence="1">
    <location>
        <begin position="131"/>
        <end position="145"/>
    </location>
</feature>
<feature type="domain" description="Mut7-C RNAse" evidence="2">
    <location>
        <begin position="233"/>
        <end position="383"/>
    </location>
</feature>
<reference evidence="3" key="1">
    <citation type="submission" date="2021-01" db="EMBL/GenBank/DDBJ databases">
        <authorList>
            <person name="Corre E."/>
            <person name="Pelletier E."/>
            <person name="Niang G."/>
            <person name="Scheremetjew M."/>
            <person name="Finn R."/>
            <person name="Kale V."/>
            <person name="Holt S."/>
            <person name="Cochrane G."/>
            <person name="Meng A."/>
            <person name="Brown T."/>
            <person name="Cohen L."/>
        </authorList>
    </citation>
    <scope>NUCLEOTIDE SEQUENCE</scope>
    <source>
        <strain evidence="3">NIES-2562</strain>
    </source>
</reference>
<organism evidence="3">
    <name type="scientific">Palpitomonas bilix</name>
    <dbReference type="NCBI Taxonomy" id="652834"/>
    <lineage>
        <taxon>Eukaryota</taxon>
        <taxon>Eukaryota incertae sedis</taxon>
    </lineage>
</organism>
<dbReference type="EMBL" id="HBIB01000182">
    <property type="protein sequence ID" value="CAE0237926.1"/>
    <property type="molecule type" value="Transcribed_RNA"/>
</dbReference>
<evidence type="ECO:0000313" key="3">
    <source>
        <dbReference type="EMBL" id="CAE0237926.1"/>
    </source>
</evidence>
<dbReference type="PANTHER" id="PTHR47765">
    <property type="entry name" value="3'-5' EXONUCLEASE DOMAIN-CONTAINING PROTEIN"/>
    <property type="match status" value="1"/>
</dbReference>
<dbReference type="AlphaFoldDB" id="A0A7S3CW61"/>
<accession>A0A7S3CW61</accession>
<dbReference type="PANTHER" id="PTHR47765:SF2">
    <property type="entry name" value="EXONUCLEASE MUT-7 HOMOLOG"/>
    <property type="match status" value="1"/>
</dbReference>
<gene>
    <name evidence="3" type="ORF">PBIL07802_LOCUS66</name>
</gene>
<dbReference type="InterPro" id="IPR052408">
    <property type="entry name" value="Exonuclease_MUT-7-like"/>
</dbReference>
<dbReference type="InterPro" id="IPR002782">
    <property type="entry name" value="Mut7-C_RNAse_dom"/>
</dbReference>
<evidence type="ECO:0000259" key="2">
    <source>
        <dbReference type="Pfam" id="PF01927"/>
    </source>
</evidence>
<evidence type="ECO:0000256" key="1">
    <source>
        <dbReference type="SAM" id="MobiDB-lite"/>
    </source>
</evidence>
<proteinExistence type="predicted"/>
<dbReference type="Pfam" id="PF01927">
    <property type="entry name" value="Mut7-C"/>
    <property type="match status" value="1"/>
</dbReference>